<evidence type="ECO:0000256" key="1">
    <source>
        <dbReference type="ARBA" id="ARBA00001922"/>
    </source>
</evidence>
<keyword evidence="11 16" id="KW-1015">Disulfide bond</keyword>
<keyword evidence="6" id="KW-0846">Cobalamin</keyword>
<dbReference type="Gene3D" id="3.90.1390.10">
    <property type="entry name" value="b-12 dependent (class ii) ribonucleotide reductase, chain A, domain 3"/>
    <property type="match status" value="1"/>
</dbReference>
<dbReference type="AlphaFoldDB" id="A0AAC9RRP0"/>
<dbReference type="InterPro" id="IPR005144">
    <property type="entry name" value="ATP-cone_dom"/>
</dbReference>
<dbReference type="GO" id="GO:0005524">
    <property type="term" value="F:ATP binding"/>
    <property type="evidence" value="ECO:0007669"/>
    <property type="project" value="UniProtKB-UniRule"/>
</dbReference>
<sequence length="784" mass="90896">MLKVMKRDGRLVEFDGSKIVNAIKKAMIETTKGIDEGLSKKIAEEITFKMENHTLPLHVEEIQDMVEDMLMCSDRKDAAKRYIIYRSQRSRSRTARQKEESKLLTDGFISTYKHKLSPMQQLGNFVYYRTYARWLPEEGRREYWWETVRRAVEYNCSLVPTAREEAEKLFDNVYNLKQFLSGRTFWVGNTPVARSYPMANYNCAFLVIDSFDSFKDLFYLLMVGSGVGVRVLKKDVKALPKVRIDYDIIHKDYTPVPRNLREDNTSLEFVHKNTVKITVGDSKEGWTQALDFFFKLVYSHEYRNIKTIIINYDHVRPRGEKLKTFGGTASGHESLKNMFYKINKVIKSKSKANDSNKVKLRPIDCLDIANIIGENVVVGGVRRTAEMVLIDQQDRECIEAKSNLYKQIEGQWMVDNEIIHRQMSNNSIYYESKPTREELHWLMERMRYSGEPGWVNAEAALKRRPNVKGVNPCGEILLDSRGLCNLTTVNVYAFVKEDGTLDQEGLMEAQRLSVRASYRMTCVELELPMWDAVQKRDKLLGCSLTGWQDMVNATGITKEKEIELLRCLRETAHREAKSYAEAIGENAPLLVTTIKPEGTLSQLPIVSSGVHYSHAPYYIRRIRVSADDPLVKVCEELGYPVFPEVGQEWETCSTKVVEFPVKAPQGKTKYDISAIEQLKNYKMFMDHYVDHNCSITIHVREHEWEQVGNWVWNDWEDIVAVSFLSLEEHFYKLLPYEAIDEKEYNKRAELMKDFIPSLISKYEKQEIELEFNSDDCATGVCPIR</sequence>
<reference evidence="20 22" key="2">
    <citation type="submission" date="2017-03" db="EMBL/GenBank/DDBJ databases">
        <title>Complete sequence of Clostridium formicaceticum DSM 92.</title>
        <authorList>
            <person name="Poehlein A."/>
            <person name="Karl M."/>
            <person name="Bengelsdorf F.R."/>
            <person name="Duerre P."/>
            <person name="Daniel R."/>
        </authorList>
    </citation>
    <scope>NUCLEOTIDE SEQUENCE [LARGE SCALE GENOMIC DNA]</scope>
    <source>
        <strain evidence="20 22">DSM 92</strain>
    </source>
</reference>
<dbReference type="GO" id="GO:0008998">
    <property type="term" value="F:ribonucleoside-triphosphate reductase (thioredoxin) activity"/>
    <property type="evidence" value="ECO:0007669"/>
    <property type="project" value="UniProtKB-EC"/>
</dbReference>
<evidence type="ECO:0000256" key="17">
    <source>
        <dbReference type="PROSITE-ProRule" id="PRU00492"/>
    </source>
</evidence>
<dbReference type="Proteomes" id="UP000177894">
    <property type="component" value="Chromosome"/>
</dbReference>
<dbReference type="GO" id="GO:0006260">
    <property type="term" value="P:DNA replication"/>
    <property type="evidence" value="ECO:0007669"/>
    <property type="project" value="UniProtKB-KW"/>
</dbReference>
<evidence type="ECO:0000256" key="7">
    <source>
        <dbReference type="ARBA" id="ARBA00022705"/>
    </source>
</evidence>
<evidence type="ECO:0000313" key="19">
    <source>
        <dbReference type="EMBL" id="AOY75148.1"/>
    </source>
</evidence>
<gene>
    <name evidence="20" type="primary">rtpR</name>
    <name evidence="19" type="ORF">BJL90_04050</name>
    <name evidence="20" type="ORF">CLFO_40510</name>
</gene>
<evidence type="ECO:0000256" key="4">
    <source>
        <dbReference type="ARBA" id="ARBA00021063"/>
    </source>
</evidence>
<reference evidence="19 21" key="1">
    <citation type="submission" date="2016-10" db="EMBL/GenBank/DDBJ databases">
        <title>Complete Genome Sequence of Acetogen Clostridium formicoaceticum ATCC 27076.</title>
        <authorList>
            <person name="Bao T."/>
            <person name="Cheng C."/>
            <person name="Zhao J."/>
            <person name="Yang S.-T."/>
            <person name="Wang J."/>
            <person name="Wang M."/>
        </authorList>
    </citation>
    <scope>NUCLEOTIDE SEQUENCE [LARGE SCALE GENOMIC DNA]</scope>
    <source>
        <strain evidence="19 21">ATCC 27076</strain>
    </source>
</reference>
<dbReference type="PANTHER" id="PTHR43371">
    <property type="entry name" value="VITAMIN B12-DEPENDENT RIBONUCLEOTIDE REDUCTASE"/>
    <property type="match status" value="1"/>
</dbReference>
<evidence type="ECO:0000256" key="3">
    <source>
        <dbReference type="ARBA" id="ARBA00012275"/>
    </source>
</evidence>
<keyword evidence="5" id="KW-0021">Allosteric enzyme</keyword>
<keyword evidence="9 17" id="KW-0067">ATP-binding</keyword>
<dbReference type="GO" id="GO:0004748">
    <property type="term" value="F:ribonucleoside-diphosphate reductase activity, thioredoxin disulfide as acceptor"/>
    <property type="evidence" value="ECO:0007669"/>
    <property type="project" value="InterPro"/>
</dbReference>
<dbReference type="Gene3D" id="3.20.70.20">
    <property type="match status" value="1"/>
</dbReference>
<name>A0AAC9RRP0_9CLOT</name>
<dbReference type="InterPro" id="IPR050862">
    <property type="entry name" value="RdRp_reductase_class-2"/>
</dbReference>
<feature type="domain" description="ATP-cone" evidence="18">
    <location>
        <begin position="2"/>
        <end position="93"/>
    </location>
</feature>
<evidence type="ECO:0000256" key="9">
    <source>
        <dbReference type="ARBA" id="ARBA00022840"/>
    </source>
</evidence>
<dbReference type="Proteomes" id="UP000192478">
    <property type="component" value="Chromosome"/>
</dbReference>
<proteinExistence type="inferred from homology"/>
<dbReference type="KEGG" id="cfm:BJL90_04050"/>
<keyword evidence="10 20" id="KW-0560">Oxidoreductase</keyword>
<dbReference type="PROSITE" id="PS51161">
    <property type="entry name" value="ATP_CONE"/>
    <property type="match status" value="1"/>
</dbReference>
<dbReference type="Gene3D" id="3.30.1620.10">
    <property type="entry name" value="b-12 dependent (class ii) ribonucleotide reductase, Chain A, Domain 2"/>
    <property type="match status" value="1"/>
</dbReference>
<dbReference type="InterPro" id="IPR054158">
    <property type="entry name" value="RNR-II_ins_dom"/>
</dbReference>
<dbReference type="GO" id="GO:0031419">
    <property type="term" value="F:cobalamin binding"/>
    <property type="evidence" value="ECO:0007669"/>
    <property type="project" value="UniProtKB-KW"/>
</dbReference>
<dbReference type="Pfam" id="PF03477">
    <property type="entry name" value="ATP-cone"/>
    <property type="match status" value="1"/>
</dbReference>
<feature type="active site" evidence="15">
    <location>
        <position position="475"/>
    </location>
</feature>
<evidence type="ECO:0000256" key="11">
    <source>
        <dbReference type="ARBA" id="ARBA00023157"/>
    </source>
</evidence>
<keyword evidence="8 17" id="KW-0547">Nucleotide-binding</keyword>
<evidence type="ECO:0000256" key="10">
    <source>
        <dbReference type="ARBA" id="ARBA00023002"/>
    </source>
</evidence>
<evidence type="ECO:0000256" key="14">
    <source>
        <dbReference type="ARBA" id="ARBA00048987"/>
    </source>
</evidence>
<evidence type="ECO:0000256" key="16">
    <source>
        <dbReference type="PIRSR" id="PIRSR613345-2"/>
    </source>
</evidence>
<dbReference type="RefSeq" id="WP_070964411.1">
    <property type="nucleotide sequence ID" value="NZ_CP017603.1"/>
</dbReference>
<organism evidence="20 22">
    <name type="scientific">Clostridium formicaceticum</name>
    <dbReference type="NCBI Taxonomy" id="1497"/>
    <lineage>
        <taxon>Bacteria</taxon>
        <taxon>Bacillati</taxon>
        <taxon>Bacillota</taxon>
        <taxon>Clostridia</taxon>
        <taxon>Eubacteriales</taxon>
        <taxon>Clostridiaceae</taxon>
        <taxon>Clostridium</taxon>
    </lineage>
</organism>
<dbReference type="InterPro" id="IPR013345">
    <property type="entry name" value="RTP_Rdtase_AdoCbl-dep"/>
</dbReference>
<evidence type="ECO:0000259" key="18">
    <source>
        <dbReference type="PROSITE" id="PS51161"/>
    </source>
</evidence>
<evidence type="ECO:0000256" key="2">
    <source>
        <dbReference type="ARBA" id="ARBA00005654"/>
    </source>
</evidence>
<comment type="catalytic activity">
    <reaction evidence="14">
        <text>a 2'-deoxyribonucleoside 5'-triphosphate + [thioredoxin]-disulfide + H2O = a ribonucleoside 5'-triphosphate + [thioredoxin]-dithiol</text>
        <dbReference type="Rhea" id="RHEA:12701"/>
        <dbReference type="Rhea" id="RHEA-COMP:10698"/>
        <dbReference type="Rhea" id="RHEA-COMP:10700"/>
        <dbReference type="ChEBI" id="CHEBI:15377"/>
        <dbReference type="ChEBI" id="CHEBI:29950"/>
        <dbReference type="ChEBI" id="CHEBI:50058"/>
        <dbReference type="ChEBI" id="CHEBI:61557"/>
        <dbReference type="ChEBI" id="CHEBI:61560"/>
        <dbReference type="EC" id="1.17.4.2"/>
    </reaction>
</comment>
<dbReference type="InterPro" id="IPR000788">
    <property type="entry name" value="RNR_lg_C"/>
</dbReference>
<feature type="disulfide bond" description="Redox-active" evidence="16">
    <location>
        <begin position="203"/>
        <end position="484"/>
    </location>
</feature>
<dbReference type="PANTHER" id="PTHR43371:SF1">
    <property type="entry name" value="RIBONUCLEOSIDE-DIPHOSPHATE REDUCTASE"/>
    <property type="match status" value="1"/>
</dbReference>
<evidence type="ECO:0000313" key="21">
    <source>
        <dbReference type="Proteomes" id="UP000177894"/>
    </source>
</evidence>
<keyword evidence="7" id="KW-0235">DNA replication</keyword>
<evidence type="ECO:0000256" key="8">
    <source>
        <dbReference type="ARBA" id="ARBA00022741"/>
    </source>
</evidence>
<comment type="cofactor">
    <cofactor evidence="1">
        <name>adenosylcob(III)alamin</name>
        <dbReference type="ChEBI" id="CHEBI:18408"/>
    </cofactor>
</comment>
<evidence type="ECO:0000256" key="12">
    <source>
        <dbReference type="ARBA" id="ARBA00023284"/>
    </source>
</evidence>
<dbReference type="EMBL" id="CP020559">
    <property type="protein sequence ID" value="ARE89573.1"/>
    <property type="molecule type" value="Genomic_DNA"/>
</dbReference>
<dbReference type="Pfam" id="PF21995">
    <property type="entry name" value="RNR-II_ins_dom"/>
    <property type="match status" value="1"/>
</dbReference>
<evidence type="ECO:0000256" key="6">
    <source>
        <dbReference type="ARBA" id="ARBA00022628"/>
    </source>
</evidence>
<keyword evidence="21" id="KW-1185">Reference proteome</keyword>
<evidence type="ECO:0000256" key="13">
    <source>
        <dbReference type="ARBA" id="ARBA00023285"/>
    </source>
</evidence>
<dbReference type="EC" id="1.17.4.2" evidence="3"/>
<accession>A0AAC9RRP0</accession>
<comment type="similarity">
    <text evidence="2">Belongs to the class II ribonucleoside-triphosphate reductase family.</text>
</comment>
<dbReference type="Pfam" id="PF17975">
    <property type="entry name" value="RNR_Alpha"/>
    <property type="match status" value="1"/>
</dbReference>
<keyword evidence="12" id="KW-0676">Redox-active center</keyword>
<dbReference type="SUPFAM" id="SSF51998">
    <property type="entry name" value="PFL-like glycyl radical enzymes"/>
    <property type="match status" value="1"/>
</dbReference>
<keyword evidence="13" id="KW-0170">Cobalt</keyword>
<protein>
    <recommendedName>
        <fullName evidence="4">Adenosylcobalamin-dependent ribonucleoside-triphosphate reductase</fullName>
        <ecNumber evidence="3">1.17.4.2</ecNumber>
    </recommendedName>
</protein>
<dbReference type="EMBL" id="CP017603">
    <property type="protein sequence ID" value="AOY75148.1"/>
    <property type="molecule type" value="Genomic_DNA"/>
</dbReference>
<evidence type="ECO:0000313" key="20">
    <source>
        <dbReference type="EMBL" id="ARE89573.1"/>
    </source>
</evidence>
<dbReference type="InterPro" id="IPR040763">
    <property type="entry name" value="RNR_alpha_hel"/>
</dbReference>
<evidence type="ECO:0000256" key="15">
    <source>
        <dbReference type="PIRSR" id="PIRSR613345-1"/>
    </source>
</evidence>
<dbReference type="NCBIfam" id="TIGR02505">
    <property type="entry name" value="RTPR"/>
    <property type="match status" value="1"/>
</dbReference>
<feature type="active site" evidence="15">
    <location>
        <position position="473"/>
    </location>
</feature>
<evidence type="ECO:0000313" key="22">
    <source>
        <dbReference type="Proteomes" id="UP000192478"/>
    </source>
</evidence>
<dbReference type="Pfam" id="PF02867">
    <property type="entry name" value="Ribonuc_red_lgC"/>
    <property type="match status" value="1"/>
</dbReference>
<evidence type="ECO:0000256" key="5">
    <source>
        <dbReference type="ARBA" id="ARBA00022533"/>
    </source>
</evidence>